<dbReference type="HOGENOM" id="CLU_2015561_0_0_1"/>
<evidence type="ECO:0000313" key="2">
    <source>
        <dbReference type="EMBL" id="ETW84488.1"/>
    </source>
</evidence>
<dbReference type="Proteomes" id="UP000030671">
    <property type="component" value="Unassembled WGS sequence"/>
</dbReference>
<dbReference type="GeneID" id="20668314"/>
<sequence>MAHVPPRSQNLACSAASSFWLSYSLAGSSILLITSVRIGPRCPASSLCFNVGSLRHRRRALRGSFRVHTTVSIQTVFFPLSIYTWVWVRISSNLHLPHASALVCLFLRHTTCTFMILYMSSSE</sequence>
<dbReference type="KEGG" id="hir:HETIRDRAFT_170983"/>
<protein>
    <submittedName>
        <fullName evidence="2">Uncharacterized protein</fullName>
    </submittedName>
</protein>
<reference evidence="2 3" key="1">
    <citation type="journal article" date="2012" name="New Phytol.">
        <title>Insight into trade-off between wood decay and parasitism from the genome of a fungal forest pathogen.</title>
        <authorList>
            <person name="Olson A."/>
            <person name="Aerts A."/>
            <person name="Asiegbu F."/>
            <person name="Belbahri L."/>
            <person name="Bouzid O."/>
            <person name="Broberg A."/>
            <person name="Canback B."/>
            <person name="Coutinho P.M."/>
            <person name="Cullen D."/>
            <person name="Dalman K."/>
            <person name="Deflorio G."/>
            <person name="van Diepen L.T."/>
            <person name="Dunand C."/>
            <person name="Duplessis S."/>
            <person name="Durling M."/>
            <person name="Gonthier P."/>
            <person name="Grimwood J."/>
            <person name="Fossdal C.G."/>
            <person name="Hansson D."/>
            <person name="Henrissat B."/>
            <person name="Hietala A."/>
            <person name="Himmelstrand K."/>
            <person name="Hoffmeister D."/>
            <person name="Hogberg N."/>
            <person name="James T.Y."/>
            <person name="Karlsson M."/>
            <person name="Kohler A."/>
            <person name="Kues U."/>
            <person name="Lee Y.H."/>
            <person name="Lin Y.C."/>
            <person name="Lind M."/>
            <person name="Lindquist E."/>
            <person name="Lombard V."/>
            <person name="Lucas S."/>
            <person name="Lunden K."/>
            <person name="Morin E."/>
            <person name="Murat C."/>
            <person name="Park J."/>
            <person name="Raffaello T."/>
            <person name="Rouze P."/>
            <person name="Salamov A."/>
            <person name="Schmutz J."/>
            <person name="Solheim H."/>
            <person name="Stahlberg J."/>
            <person name="Velez H."/>
            <person name="de Vries R.P."/>
            <person name="Wiebenga A."/>
            <person name="Woodward S."/>
            <person name="Yakovlev I."/>
            <person name="Garbelotto M."/>
            <person name="Martin F."/>
            <person name="Grigoriev I.V."/>
            <person name="Stenlid J."/>
        </authorList>
    </citation>
    <scope>NUCLEOTIDE SEQUENCE [LARGE SCALE GENOMIC DNA]</scope>
    <source>
        <strain evidence="2 3">TC 32-1</strain>
    </source>
</reference>
<dbReference type="InParanoid" id="W4KF71"/>
<feature type="transmembrane region" description="Helical" evidence="1">
    <location>
        <begin position="65"/>
        <end position="87"/>
    </location>
</feature>
<organism evidence="2 3">
    <name type="scientific">Heterobasidion irregulare (strain TC 32-1)</name>
    <dbReference type="NCBI Taxonomy" id="747525"/>
    <lineage>
        <taxon>Eukaryota</taxon>
        <taxon>Fungi</taxon>
        <taxon>Dikarya</taxon>
        <taxon>Basidiomycota</taxon>
        <taxon>Agaricomycotina</taxon>
        <taxon>Agaricomycetes</taxon>
        <taxon>Russulales</taxon>
        <taxon>Bondarzewiaceae</taxon>
        <taxon>Heterobasidion</taxon>
        <taxon>Heterobasidion annosum species complex</taxon>
    </lineage>
</organism>
<feature type="transmembrane region" description="Helical" evidence="1">
    <location>
        <begin position="99"/>
        <end position="119"/>
    </location>
</feature>
<dbReference type="AlphaFoldDB" id="W4KF71"/>
<keyword evidence="1" id="KW-1133">Transmembrane helix</keyword>
<keyword evidence="3" id="KW-1185">Reference proteome</keyword>
<evidence type="ECO:0000256" key="1">
    <source>
        <dbReference type="SAM" id="Phobius"/>
    </source>
</evidence>
<proteinExistence type="predicted"/>
<name>W4KF71_HETIT</name>
<keyword evidence="1" id="KW-0472">Membrane</keyword>
<dbReference type="EMBL" id="KI925456">
    <property type="protein sequence ID" value="ETW84488.1"/>
    <property type="molecule type" value="Genomic_DNA"/>
</dbReference>
<dbReference type="RefSeq" id="XP_009544153.1">
    <property type="nucleotide sequence ID" value="XM_009545858.1"/>
</dbReference>
<accession>W4KF71</accession>
<gene>
    <name evidence="2" type="ORF">HETIRDRAFT_170983</name>
</gene>
<keyword evidence="1" id="KW-0812">Transmembrane</keyword>
<evidence type="ECO:0000313" key="3">
    <source>
        <dbReference type="Proteomes" id="UP000030671"/>
    </source>
</evidence>